<gene>
    <name evidence="2" type="ORF">M408DRAFT_47167</name>
</gene>
<feature type="transmembrane region" description="Helical" evidence="1">
    <location>
        <begin position="206"/>
        <end position="224"/>
    </location>
</feature>
<dbReference type="HOGENOM" id="CLU_022883_6_1_1"/>
<reference evidence="2 3" key="1">
    <citation type="submission" date="2014-04" db="EMBL/GenBank/DDBJ databases">
        <authorList>
            <consortium name="DOE Joint Genome Institute"/>
            <person name="Kuo A."/>
            <person name="Zuccaro A."/>
            <person name="Kohler A."/>
            <person name="Nagy L.G."/>
            <person name="Floudas D."/>
            <person name="Copeland A."/>
            <person name="Barry K.W."/>
            <person name="Cichocki N."/>
            <person name="Veneault-Fourrey C."/>
            <person name="LaButti K."/>
            <person name="Lindquist E.A."/>
            <person name="Lipzen A."/>
            <person name="Lundell T."/>
            <person name="Morin E."/>
            <person name="Murat C."/>
            <person name="Sun H."/>
            <person name="Tunlid A."/>
            <person name="Henrissat B."/>
            <person name="Grigoriev I.V."/>
            <person name="Hibbett D.S."/>
            <person name="Martin F."/>
            <person name="Nordberg H.P."/>
            <person name="Cantor M.N."/>
            <person name="Hua S.X."/>
        </authorList>
    </citation>
    <scope>NUCLEOTIDE SEQUENCE [LARGE SCALE GENOMIC DNA]</scope>
    <source>
        <strain evidence="2 3">MAFF 305830</strain>
    </source>
</reference>
<sequence>GQNSQRTLASIIWSCLSTIFLCTWVSIHPNVHFRPEKQNQSWAQRCLWEPLHEIVTYKLPLFLWALLVPEYIFSWAVRQWFAAGEISEKVDGWTRTHGFFMVMGGFHLFRLPEDEPSIPLPFKSSNLSPFVIPSGSYLRVDAKPECPLKFEDFLVDTLAYITPTEAELKDQGKSDALTKLIVLVQTLWFVVQCIARGKQQLPLTELEVVTLAYTMLNFFIYVFWWDKPRNVECPIRIYKQFGASHEEAGEKAKEWDEDWVWLWFEKIMDYTIGAQDDYIILSNKHSIPMFWSGRPDNYRGIGSFFASILGAGFGAIHCIAWSSEFPSRAELVLWRASCVAMISIPSIVIMAYAFGRLSEVNEKYSWWWVQLAGMCGILLVLSAWLYIASRIATLVISFTTLRSLPPHAFSTVDWTTFIPHI</sequence>
<keyword evidence="3" id="KW-1185">Reference proteome</keyword>
<feature type="transmembrane region" description="Helical" evidence="1">
    <location>
        <begin position="61"/>
        <end position="81"/>
    </location>
</feature>
<keyword evidence="1" id="KW-0812">Transmembrane</keyword>
<feature type="non-terminal residue" evidence="2">
    <location>
        <position position="1"/>
    </location>
</feature>
<name>A0A0C3AIY5_SERVB</name>
<dbReference type="Proteomes" id="UP000054097">
    <property type="component" value="Unassembled WGS sequence"/>
</dbReference>
<feature type="transmembrane region" description="Helical" evidence="1">
    <location>
        <begin position="7"/>
        <end position="27"/>
    </location>
</feature>
<evidence type="ECO:0000256" key="1">
    <source>
        <dbReference type="SAM" id="Phobius"/>
    </source>
</evidence>
<proteinExistence type="predicted"/>
<dbReference type="AlphaFoldDB" id="A0A0C3AIY5"/>
<dbReference type="PANTHER" id="PTHR35043:SF7">
    <property type="entry name" value="TRANSCRIPTION FACTOR DOMAIN-CONTAINING PROTEIN"/>
    <property type="match status" value="1"/>
</dbReference>
<dbReference type="EMBL" id="KN824489">
    <property type="protein sequence ID" value="KIM20019.1"/>
    <property type="molecule type" value="Genomic_DNA"/>
</dbReference>
<evidence type="ECO:0000313" key="3">
    <source>
        <dbReference type="Proteomes" id="UP000054097"/>
    </source>
</evidence>
<keyword evidence="1" id="KW-0472">Membrane</keyword>
<dbReference type="PANTHER" id="PTHR35043">
    <property type="entry name" value="TRANSCRIPTION FACTOR DOMAIN-CONTAINING PROTEIN"/>
    <property type="match status" value="1"/>
</dbReference>
<feature type="non-terminal residue" evidence="2">
    <location>
        <position position="421"/>
    </location>
</feature>
<keyword evidence="1" id="KW-1133">Transmembrane helix</keyword>
<dbReference type="OrthoDB" id="9451547at2759"/>
<accession>A0A0C3AIY5</accession>
<reference evidence="3" key="2">
    <citation type="submission" date="2015-01" db="EMBL/GenBank/DDBJ databases">
        <title>Evolutionary Origins and Diversification of the Mycorrhizal Mutualists.</title>
        <authorList>
            <consortium name="DOE Joint Genome Institute"/>
            <consortium name="Mycorrhizal Genomics Consortium"/>
            <person name="Kohler A."/>
            <person name="Kuo A."/>
            <person name="Nagy L.G."/>
            <person name="Floudas D."/>
            <person name="Copeland A."/>
            <person name="Barry K.W."/>
            <person name="Cichocki N."/>
            <person name="Veneault-Fourrey C."/>
            <person name="LaButti K."/>
            <person name="Lindquist E.A."/>
            <person name="Lipzen A."/>
            <person name="Lundell T."/>
            <person name="Morin E."/>
            <person name="Murat C."/>
            <person name="Riley R."/>
            <person name="Ohm R."/>
            <person name="Sun H."/>
            <person name="Tunlid A."/>
            <person name="Henrissat B."/>
            <person name="Grigoriev I.V."/>
            <person name="Hibbett D.S."/>
            <person name="Martin F."/>
        </authorList>
    </citation>
    <scope>NUCLEOTIDE SEQUENCE [LARGE SCALE GENOMIC DNA]</scope>
    <source>
        <strain evidence="3">MAFF 305830</strain>
    </source>
</reference>
<evidence type="ECO:0000313" key="2">
    <source>
        <dbReference type="EMBL" id="KIM20019.1"/>
    </source>
</evidence>
<protein>
    <submittedName>
        <fullName evidence="2">Uncharacterized protein</fullName>
    </submittedName>
</protein>
<feature type="transmembrane region" description="Helical" evidence="1">
    <location>
        <begin position="332"/>
        <end position="354"/>
    </location>
</feature>
<feature type="transmembrane region" description="Helical" evidence="1">
    <location>
        <begin position="366"/>
        <end position="387"/>
    </location>
</feature>
<feature type="transmembrane region" description="Helical" evidence="1">
    <location>
        <begin position="298"/>
        <end position="320"/>
    </location>
</feature>
<organism evidence="2 3">
    <name type="scientific">Serendipita vermifera MAFF 305830</name>
    <dbReference type="NCBI Taxonomy" id="933852"/>
    <lineage>
        <taxon>Eukaryota</taxon>
        <taxon>Fungi</taxon>
        <taxon>Dikarya</taxon>
        <taxon>Basidiomycota</taxon>
        <taxon>Agaricomycotina</taxon>
        <taxon>Agaricomycetes</taxon>
        <taxon>Sebacinales</taxon>
        <taxon>Serendipitaceae</taxon>
        <taxon>Serendipita</taxon>
    </lineage>
</organism>